<dbReference type="OrthoDB" id="413404at2759"/>
<dbReference type="EMBL" id="CAJGYM010000023">
    <property type="protein sequence ID" value="CAD6191729.1"/>
    <property type="molecule type" value="Genomic_DNA"/>
</dbReference>
<comment type="caution">
    <text evidence="2">The sequence shown here is derived from an EMBL/GenBank/DDBJ whole genome shotgun (WGS) entry which is preliminary data.</text>
</comment>
<protein>
    <submittedName>
        <fullName evidence="2">Uncharacterized protein</fullName>
    </submittedName>
</protein>
<organism evidence="2 3">
    <name type="scientific">Caenorhabditis auriculariae</name>
    <dbReference type="NCBI Taxonomy" id="2777116"/>
    <lineage>
        <taxon>Eukaryota</taxon>
        <taxon>Metazoa</taxon>
        <taxon>Ecdysozoa</taxon>
        <taxon>Nematoda</taxon>
        <taxon>Chromadorea</taxon>
        <taxon>Rhabditida</taxon>
        <taxon>Rhabditina</taxon>
        <taxon>Rhabditomorpha</taxon>
        <taxon>Rhabditoidea</taxon>
        <taxon>Rhabditidae</taxon>
        <taxon>Peloderinae</taxon>
        <taxon>Caenorhabditis</taxon>
    </lineage>
</organism>
<dbReference type="AlphaFoldDB" id="A0A8S1H7F5"/>
<reference evidence="2" key="1">
    <citation type="submission" date="2020-10" db="EMBL/GenBank/DDBJ databases">
        <authorList>
            <person name="Kikuchi T."/>
        </authorList>
    </citation>
    <scope>NUCLEOTIDE SEQUENCE</scope>
    <source>
        <strain evidence="2">NKZ352</strain>
    </source>
</reference>
<evidence type="ECO:0000313" key="3">
    <source>
        <dbReference type="Proteomes" id="UP000835052"/>
    </source>
</evidence>
<accession>A0A8S1H7F5</accession>
<keyword evidence="3" id="KW-1185">Reference proteome</keyword>
<sequence length="278" mass="32126">MDVSDLKRKEKSREEAIRMDYDGKLQEILEKEEKSKESRTAANHGDLAAMRDEMSRLEERLLTANRDKTAAIVERNAKIDAAAIANVELRQQVAELNAKLDAVNGELSIFKSHESQKEAEVTELHRKISSLMTEKIDLEADHRRKERSWEVRMGQKLYQKIEKLNEEKEAQISNIKMERDRLECSVAELKKKLEVTPETVAEAQKLRNQLQNSEKRQREAKEKYHSALGEMQAALRMVEKQQKNTQIKIQQSILSNSVVVLVDWYSCEKNPSVVLNVL</sequence>
<feature type="coiled-coil region" evidence="1">
    <location>
        <begin position="154"/>
        <end position="230"/>
    </location>
</feature>
<keyword evidence="1" id="KW-0175">Coiled coil</keyword>
<name>A0A8S1H7F5_9PELO</name>
<feature type="coiled-coil region" evidence="1">
    <location>
        <begin position="47"/>
        <end position="106"/>
    </location>
</feature>
<dbReference type="Proteomes" id="UP000835052">
    <property type="component" value="Unassembled WGS sequence"/>
</dbReference>
<evidence type="ECO:0000313" key="2">
    <source>
        <dbReference type="EMBL" id="CAD6191729.1"/>
    </source>
</evidence>
<evidence type="ECO:0000256" key="1">
    <source>
        <dbReference type="SAM" id="Coils"/>
    </source>
</evidence>
<gene>
    <name evidence="2" type="ORF">CAUJ_LOCUS7648</name>
</gene>
<proteinExistence type="predicted"/>